<proteinExistence type="predicted"/>
<dbReference type="KEGG" id="pce:PECL_870"/>
<dbReference type="PATRIC" id="fig|701521.8.peg.820"/>
<dbReference type="HOGENOM" id="CLU_2303231_0_0_9"/>
<evidence type="ECO:0000313" key="2">
    <source>
        <dbReference type="Proteomes" id="UP000005444"/>
    </source>
</evidence>
<protein>
    <submittedName>
        <fullName evidence="1">Uncharacterized protein</fullName>
    </submittedName>
</protein>
<organism evidence="1 2">
    <name type="scientific">Pediococcus claussenii (strain ATCC BAA-344 / DSM 14800 / JCM 18046 / KCTC 3811 / LMG 21948 / P06)</name>
    <dbReference type="NCBI Taxonomy" id="701521"/>
    <lineage>
        <taxon>Bacteria</taxon>
        <taxon>Bacillati</taxon>
        <taxon>Bacillota</taxon>
        <taxon>Bacilli</taxon>
        <taxon>Lactobacillales</taxon>
        <taxon>Lactobacillaceae</taxon>
        <taxon>Pediococcus</taxon>
    </lineage>
</organism>
<name>G8PD07_PEDCP</name>
<reference evidence="1 2" key="1">
    <citation type="journal article" date="2012" name="J. Bacteriol.">
        <title>Complete Genome Sequence of the Beer Spoilage Organism Pediococcus claussenii ATCC BAA-344T.</title>
        <authorList>
            <person name="Pittet V."/>
            <person name="Abegunde T."/>
            <person name="Marfleet T."/>
            <person name="Haakensen M."/>
            <person name="Morrow K."/>
            <person name="Jayaprakash T."/>
            <person name="Schroeder K."/>
            <person name="Trost B."/>
            <person name="Byrns S."/>
            <person name="Bergsveinson J."/>
            <person name="Kusalik A."/>
            <person name="Ziola B."/>
        </authorList>
    </citation>
    <scope>NUCLEOTIDE SEQUENCE [LARGE SCALE GENOMIC DNA]</scope>
    <source>
        <strain evidence="1 2">ATCC BAA-344</strain>
    </source>
</reference>
<dbReference type="AlphaFoldDB" id="G8PD07"/>
<keyword evidence="2" id="KW-1185">Reference proteome</keyword>
<dbReference type="EMBL" id="CP003137">
    <property type="protein sequence ID" value="AEV95142.1"/>
    <property type="molecule type" value="Genomic_DNA"/>
</dbReference>
<accession>G8PD07</accession>
<gene>
    <name evidence="1" type="ordered locus">PECL_870</name>
</gene>
<sequence length="100" mass="11394">MVEDTGKKVELESVLVSAEKPNKIDVQINQGRHIVVALGDSRYIYVYPDLLSYIKGYLLDTNNYLPAVALSFTAYNNNKKTKIPFAKYWNNINLDTLKLP</sequence>
<dbReference type="Proteomes" id="UP000005444">
    <property type="component" value="Chromosome"/>
</dbReference>
<evidence type="ECO:0000313" key="1">
    <source>
        <dbReference type="EMBL" id="AEV95142.1"/>
    </source>
</evidence>